<proteinExistence type="predicted"/>
<evidence type="ECO:0000256" key="1">
    <source>
        <dbReference type="SAM" id="Phobius"/>
    </source>
</evidence>
<dbReference type="OrthoDB" id="2102136at2759"/>
<feature type="transmembrane region" description="Helical" evidence="1">
    <location>
        <begin position="34"/>
        <end position="54"/>
    </location>
</feature>
<evidence type="ECO:0000313" key="4">
    <source>
        <dbReference type="Proteomes" id="UP000054408"/>
    </source>
</evidence>
<name>A0A0L0D652_THETB</name>
<dbReference type="GO" id="GO:0016757">
    <property type="term" value="F:glycosyltransferase activity"/>
    <property type="evidence" value="ECO:0007669"/>
    <property type="project" value="InterPro"/>
</dbReference>
<dbReference type="Pfam" id="PF04577">
    <property type="entry name" value="Glyco_transf_61"/>
    <property type="match status" value="1"/>
</dbReference>
<reference evidence="3 4" key="1">
    <citation type="submission" date="2010-05" db="EMBL/GenBank/DDBJ databases">
        <title>The Genome Sequence of Thecamonas trahens ATCC 50062.</title>
        <authorList>
            <consortium name="The Broad Institute Genome Sequencing Platform"/>
            <person name="Russ C."/>
            <person name="Cuomo C."/>
            <person name="Shea T."/>
            <person name="Young S.K."/>
            <person name="Zeng Q."/>
            <person name="Koehrsen M."/>
            <person name="Haas B."/>
            <person name="Borodovsky M."/>
            <person name="Guigo R."/>
            <person name="Alvarado L."/>
            <person name="Berlin A."/>
            <person name="Bochicchio J."/>
            <person name="Borenstein D."/>
            <person name="Chapman S."/>
            <person name="Chen Z."/>
            <person name="Freedman E."/>
            <person name="Gellesch M."/>
            <person name="Goldberg J."/>
            <person name="Griggs A."/>
            <person name="Gujja S."/>
            <person name="Heilman E."/>
            <person name="Heiman D."/>
            <person name="Hepburn T."/>
            <person name="Howarth C."/>
            <person name="Jen D."/>
            <person name="Larson L."/>
            <person name="Mehta T."/>
            <person name="Park D."/>
            <person name="Pearson M."/>
            <person name="Roberts A."/>
            <person name="Saif S."/>
            <person name="Shenoy N."/>
            <person name="Sisk P."/>
            <person name="Stolte C."/>
            <person name="Sykes S."/>
            <person name="Thomson T."/>
            <person name="Walk T."/>
            <person name="White J."/>
            <person name="Yandava C."/>
            <person name="Burger G."/>
            <person name="Gray M.W."/>
            <person name="Holland P.W.H."/>
            <person name="King N."/>
            <person name="Lang F.B.F."/>
            <person name="Roger A.J."/>
            <person name="Ruiz-Trillo I."/>
            <person name="Lander E."/>
            <person name="Nusbaum C."/>
        </authorList>
    </citation>
    <scope>NUCLEOTIDE SEQUENCE [LARGE SCALE GENOMIC DNA]</scope>
    <source>
        <strain evidence="3 4">ATCC 50062</strain>
    </source>
</reference>
<accession>A0A0L0D652</accession>
<keyword evidence="4" id="KW-1185">Reference proteome</keyword>
<dbReference type="EMBL" id="GL349448">
    <property type="protein sequence ID" value="KNC47665.1"/>
    <property type="molecule type" value="Genomic_DNA"/>
</dbReference>
<sequence length="963" mass="106489">MWRASAQVGRKVICMVRRPMSVITRRARQIARPATWLASMIACLLVVVACVLFAHGPEVEHRWRGHEATIHLMGHRGWYVANYMMAASRWEARTRWGMLKAYAKPLVLPQAAWWPLIHKRVDAWGPNLYRSDLSPRWLNDTHDFAVLLAHCVVLPNGTLANGRIMVHFDDLPLQDPGRSAVDDQLVWQHRVLSGHKATRGSARRARTMKLAGNELLLSFLHLAGRACMSSIGEAGRMVFAEVLPAVASALGVVVDEWGFAHTELRIALPLCLHAPHRAPAVDFVLEAFGFKVLGLTPASILWVPRGVAVLSSAAVWIRQAPHKFVTHETMAAWLAAIRKTYVPQLASEAEILGEYNYTSCVAVSLERPLAGWLASFRAAGRVPDGVVDVGRELERRLDGRCESHTLGAHALTETSGKDEVARVVELLARANVIATASEFWGGYVDDDAGTAARHTGDVVWEAWAPLLATRESGYLLDVVSSSSPYSYATSDGSALLINKAFYDMLIDVCNVAGGTDAMIRGIVYAPYFGPPAQSVPRDEARFAAFESAFGPFPPHTWADLPQFVARVADSVAPAMVVDPMAVQMLRDPREVLAQYPAVVGPTPLATFERERPKSTAKYDSLYADKVVHPNHADVNGRMVWPVENNASWVVYIPDGAVGEDGLVFDRDYVLNVGLTDADDQMAYAWRMRSEARGPRIRPMLLRVEGVVYNLVTNWSELYFHFWAETVPRLLLGESLWRDNDKMWIYMYVGFGYVQHALEVIGLGERVLPFSHHQVVLPSDGVYFARPSTVYYITAEGAAAIYRAFAEETGLSRAAARGSRNDPIVYIRRTVTRPAVNDAEVLELLQSKYGSQLVVFDDSEPLTLEDTISLFSRAGMVFGTSGAGMVNLVFTPPSQKVALVENIAAGDMCLCHYHTATAVGGRHYFLFDATSTEKYAPQTVDVDELGVLLDLAWSERLERLATEL</sequence>
<organism evidence="3 4">
    <name type="scientific">Thecamonas trahens ATCC 50062</name>
    <dbReference type="NCBI Taxonomy" id="461836"/>
    <lineage>
        <taxon>Eukaryota</taxon>
        <taxon>Apusozoa</taxon>
        <taxon>Apusomonadida</taxon>
        <taxon>Apusomonadidae</taxon>
        <taxon>Thecamonas</taxon>
    </lineage>
</organism>
<keyword evidence="1" id="KW-1133">Transmembrane helix</keyword>
<evidence type="ECO:0000259" key="2">
    <source>
        <dbReference type="Pfam" id="PF04577"/>
    </source>
</evidence>
<feature type="domain" description="Glycosyltransferase 61 catalytic" evidence="2">
    <location>
        <begin position="718"/>
        <end position="896"/>
    </location>
</feature>
<evidence type="ECO:0000313" key="3">
    <source>
        <dbReference type="EMBL" id="KNC47665.1"/>
    </source>
</evidence>
<dbReference type="Proteomes" id="UP000054408">
    <property type="component" value="Unassembled WGS sequence"/>
</dbReference>
<dbReference type="GeneID" id="25563466"/>
<keyword evidence="1" id="KW-0812">Transmembrane</keyword>
<feature type="non-terminal residue" evidence="3">
    <location>
        <position position="1"/>
    </location>
</feature>
<dbReference type="RefSeq" id="XP_013759149.1">
    <property type="nucleotide sequence ID" value="XM_013903695.1"/>
</dbReference>
<protein>
    <recommendedName>
        <fullName evidence="2">Glycosyltransferase 61 catalytic domain-containing protein</fullName>
    </recommendedName>
</protein>
<keyword evidence="1" id="KW-0472">Membrane</keyword>
<dbReference type="AlphaFoldDB" id="A0A0L0D652"/>
<dbReference type="InterPro" id="IPR049625">
    <property type="entry name" value="Glyco_transf_61_cat"/>
</dbReference>
<gene>
    <name evidence="3" type="ORF">AMSG_03895</name>
</gene>